<comment type="caution">
    <text evidence="3">The sequence shown here is derived from an EMBL/GenBank/DDBJ whole genome shotgun (WGS) entry which is preliminary data.</text>
</comment>
<evidence type="ECO:0000313" key="4">
    <source>
        <dbReference type="Proteomes" id="UP000323380"/>
    </source>
</evidence>
<dbReference type="InterPro" id="IPR016161">
    <property type="entry name" value="Ald_DH/histidinol_DH"/>
</dbReference>
<dbReference type="STRING" id="1220554.GCA_001552135_01974"/>
<dbReference type="AlphaFoldDB" id="A0A5D0NCV9"/>
<dbReference type="InterPro" id="IPR016162">
    <property type="entry name" value="Ald_DH_N"/>
</dbReference>
<organism evidence="3 4">
    <name type="scientific">Actinomadura chibensis</name>
    <dbReference type="NCBI Taxonomy" id="392828"/>
    <lineage>
        <taxon>Bacteria</taxon>
        <taxon>Bacillati</taxon>
        <taxon>Actinomycetota</taxon>
        <taxon>Actinomycetes</taxon>
        <taxon>Streptosporangiales</taxon>
        <taxon>Thermomonosporaceae</taxon>
        <taxon>Actinomadura</taxon>
    </lineage>
</organism>
<keyword evidence="1" id="KW-0560">Oxidoreductase</keyword>
<evidence type="ECO:0000313" key="3">
    <source>
        <dbReference type="EMBL" id="TYB42270.1"/>
    </source>
</evidence>
<dbReference type="EMBL" id="VSFG01000008">
    <property type="protein sequence ID" value="TYB42270.1"/>
    <property type="molecule type" value="Genomic_DNA"/>
</dbReference>
<dbReference type="RefSeq" id="WP_083980503.1">
    <property type="nucleotide sequence ID" value="NZ_VSFG01000008.1"/>
</dbReference>
<dbReference type="Gene3D" id="3.40.605.10">
    <property type="entry name" value="Aldehyde Dehydrogenase, Chain A, domain 1"/>
    <property type="match status" value="1"/>
</dbReference>
<name>A0A5D0NCV9_9ACTN</name>
<dbReference type="InterPro" id="IPR016163">
    <property type="entry name" value="Ald_DH_C"/>
</dbReference>
<gene>
    <name evidence="3" type="ORF">FXF69_31085</name>
</gene>
<feature type="domain" description="Aldehyde dehydrogenase" evidence="2">
    <location>
        <begin position="36"/>
        <end position="491"/>
    </location>
</feature>
<dbReference type="CDD" id="cd07078">
    <property type="entry name" value="ALDH"/>
    <property type="match status" value="1"/>
</dbReference>
<dbReference type="SUPFAM" id="SSF53720">
    <property type="entry name" value="ALDH-like"/>
    <property type="match status" value="1"/>
</dbReference>
<sequence>MPDPTLPDPTLLDHDQPGRIALRIGGRARDAHGGAVYDAVSPATGERFAVIARAAESDVDAAVAAAADAFEAHRQETAFTRADWCHRIAAVIDERAAAMARLLALEHGKPVGQAEGEIRLAADGFRLAAEEAKRLGGETVPVRDGAKLVLTTRKPRGVFAVMTPFNFPVNIPVEYLGPLLACGNAVVWRPAPSTAAIAGALFDCVEAADVPPGLVNLVTGPDLGPAQRLVSHPGVNGVGFTGSSNAGAEIARLAAGKAQVMELGGNGPIVVLPDADLDRAAPAIASAAFANSGQSCSAAGRVIAAASIAAELEERLVEEARREVVGSPFDAAATMGPVHTRGVADTMARHVADGVARGGRTAFGGSPLPDRPTGLYWRPTVLVGLDEDAAAMTEETFGPLAPVLRVPDDTEAILAAAARGRYGLSSAVFGRDLDRTLAVAGRLRAGQVTVNDTSNYWELHLPFGGAPGTASGHGRLGGRHIAEAVTEIQSISVDLTPPWR</sequence>
<keyword evidence="4" id="KW-1185">Reference proteome</keyword>
<accession>A0A5D0NCV9</accession>
<proteinExistence type="predicted"/>
<dbReference type="PROSITE" id="PS00070">
    <property type="entry name" value="ALDEHYDE_DEHYDR_CYS"/>
    <property type="match status" value="1"/>
</dbReference>
<dbReference type="Gene3D" id="3.40.309.10">
    <property type="entry name" value="Aldehyde Dehydrogenase, Chain A, domain 2"/>
    <property type="match status" value="1"/>
</dbReference>
<protein>
    <submittedName>
        <fullName evidence="3">Aldehyde dehydrogenase</fullName>
    </submittedName>
</protein>
<dbReference type="Pfam" id="PF00171">
    <property type="entry name" value="Aldedh"/>
    <property type="match status" value="1"/>
</dbReference>
<dbReference type="InterPro" id="IPR015590">
    <property type="entry name" value="Aldehyde_DH_dom"/>
</dbReference>
<dbReference type="PANTHER" id="PTHR11699">
    <property type="entry name" value="ALDEHYDE DEHYDROGENASE-RELATED"/>
    <property type="match status" value="1"/>
</dbReference>
<dbReference type="InterPro" id="IPR016160">
    <property type="entry name" value="Ald_DH_CS_CYS"/>
</dbReference>
<evidence type="ECO:0000259" key="2">
    <source>
        <dbReference type="Pfam" id="PF00171"/>
    </source>
</evidence>
<evidence type="ECO:0000256" key="1">
    <source>
        <dbReference type="ARBA" id="ARBA00023002"/>
    </source>
</evidence>
<dbReference type="GO" id="GO:0016620">
    <property type="term" value="F:oxidoreductase activity, acting on the aldehyde or oxo group of donors, NAD or NADP as acceptor"/>
    <property type="evidence" value="ECO:0007669"/>
    <property type="project" value="InterPro"/>
</dbReference>
<reference evidence="3 4" key="1">
    <citation type="submission" date="2019-08" db="EMBL/GenBank/DDBJ databases">
        <title>Actinomadura sp. nov. CYP1-5 isolated from mountain soil.</title>
        <authorList>
            <person name="Songsumanus A."/>
            <person name="Kuncharoen N."/>
            <person name="Kudo T."/>
            <person name="Yuki M."/>
            <person name="Igarashi Y."/>
            <person name="Tanasupawat S."/>
        </authorList>
    </citation>
    <scope>NUCLEOTIDE SEQUENCE [LARGE SCALE GENOMIC DNA]</scope>
    <source>
        <strain evidence="3 4">JCM 14158</strain>
    </source>
</reference>
<dbReference type="Proteomes" id="UP000323380">
    <property type="component" value="Unassembled WGS sequence"/>
</dbReference>